<name>A0A8S5MNH6_9CAUD</name>
<reference evidence="1" key="1">
    <citation type="journal article" date="2021" name="Proc. Natl. Acad. Sci. U.S.A.">
        <title>A Catalog of Tens of Thousands of Viruses from Human Metagenomes Reveals Hidden Associations with Chronic Diseases.</title>
        <authorList>
            <person name="Tisza M.J."/>
            <person name="Buck C.B."/>
        </authorList>
    </citation>
    <scope>NUCLEOTIDE SEQUENCE</scope>
    <source>
        <strain evidence="1">CtZZK17</strain>
    </source>
</reference>
<proteinExistence type="predicted"/>
<sequence length="59" mass="7065">MCSLMLLLKVLRTEIAQSQPLEKHIKKQHPRILTPTACFEQPFDGVQHRQLQRHRYRSQ</sequence>
<protein>
    <submittedName>
        <fullName evidence="1">Uncharacterized protein</fullName>
    </submittedName>
</protein>
<evidence type="ECO:0000313" key="1">
    <source>
        <dbReference type="EMBL" id="DAD83925.1"/>
    </source>
</evidence>
<dbReference type="EMBL" id="BK014947">
    <property type="protein sequence ID" value="DAD83925.1"/>
    <property type="molecule type" value="Genomic_DNA"/>
</dbReference>
<accession>A0A8S5MNH6</accession>
<organism evidence="1">
    <name type="scientific">Siphoviridae sp. ctZZK17</name>
    <dbReference type="NCBI Taxonomy" id="2826384"/>
    <lineage>
        <taxon>Viruses</taxon>
        <taxon>Duplodnaviria</taxon>
        <taxon>Heunggongvirae</taxon>
        <taxon>Uroviricota</taxon>
        <taxon>Caudoviricetes</taxon>
    </lineage>
</organism>